<evidence type="ECO:0000313" key="2">
    <source>
        <dbReference type="Proteomes" id="UP001642483"/>
    </source>
</evidence>
<dbReference type="Proteomes" id="UP001642483">
    <property type="component" value="Unassembled WGS sequence"/>
</dbReference>
<organism evidence="1 2">
    <name type="scientific">Clavelina lepadiformis</name>
    <name type="common">Light-bulb sea squirt</name>
    <name type="synonym">Ascidia lepadiformis</name>
    <dbReference type="NCBI Taxonomy" id="159417"/>
    <lineage>
        <taxon>Eukaryota</taxon>
        <taxon>Metazoa</taxon>
        <taxon>Chordata</taxon>
        <taxon>Tunicata</taxon>
        <taxon>Ascidiacea</taxon>
        <taxon>Aplousobranchia</taxon>
        <taxon>Clavelinidae</taxon>
        <taxon>Clavelina</taxon>
    </lineage>
</organism>
<reference evidence="1 2" key="1">
    <citation type="submission" date="2024-02" db="EMBL/GenBank/DDBJ databases">
        <authorList>
            <person name="Daric V."/>
            <person name="Darras S."/>
        </authorList>
    </citation>
    <scope>NUCLEOTIDE SEQUENCE [LARGE SCALE GENOMIC DNA]</scope>
</reference>
<dbReference type="EMBL" id="CAWYQH010000035">
    <property type="protein sequence ID" value="CAK8677030.1"/>
    <property type="molecule type" value="Genomic_DNA"/>
</dbReference>
<protein>
    <submittedName>
        <fullName evidence="1">Uncharacterized protein</fullName>
    </submittedName>
</protein>
<gene>
    <name evidence="1" type="ORF">CVLEPA_LOCUS6432</name>
</gene>
<name>A0ABP0FBJ0_CLALP</name>
<sequence>MATRNWALAKDGVSFMVGFFFHPLMYRTEAIFIHQLLEHITCSLDQMRKFRRQHEQLRNVIIRVLKPQGSFVGRSQLQPSLSLGLDENKVDYQLDAADENAIEEVNLAYKNVKEVDVLDISKEGQKSSHHLDSLKWIKN</sequence>
<comment type="caution">
    <text evidence="1">The sequence shown here is derived from an EMBL/GenBank/DDBJ whole genome shotgun (WGS) entry which is preliminary data.</text>
</comment>
<proteinExistence type="predicted"/>
<keyword evidence="2" id="KW-1185">Reference proteome</keyword>
<accession>A0ABP0FBJ0</accession>
<evidence type="ECO:0000313" key="1">
    <source>
        <dbReference type="EMBL" id="CAK8677030.1"/>
    </source>
</evidence>